<sequence length="207" mass="22009">MTPAPTAAAAPHRRDRHRRRALRTEDGRVLTIQRVPAGTIRLPSGWLVVADPGWLDADTAPLATTAPPGRYPVDVFRATEENRAAMTVACRVTVTDAPVTSWHLALREGDHELALGDGEFFGNPVDTATLALVDRIGATAYQQAEIEAATADDAPYHTLSARDTDLVIVPGWSDGANPAWLGRTADGALACYVLDLLAPDLATAEPG</sequence>
<keyword evidence="2" id="KW-1185">Reference proteome</keyword>
<dbReference type="Pfam" id="PF14025">
    <property type="entry name" value="DUF4241"/>
    <property type="match status" value="1"/>
</dbReference>
<dbReference type="RefSeq" id="WP_380727443.1">
    <property type="nucleotide sequence ID" value="NZ_JBHTLK010000194.1"/>
</dbReference>
<dbReference type="EMBL" id="JBHTLK010000194">
    <property type="protein sequence ID" value="MFD1150917.1"/>
    <property type="molecule type" value="Genomic_DNA"/>
</dbReference>
<reference evidence="2" key="1">
    <citation type="journal article" date="2019" name="Int. J. Syst. Evol. Microbiol.">
        <title>The Global Catalogue of Microorganisms (GCM) 10K type strain sequencing project: providing services to taxonomists for standard genome sequencing and annotation.</title>
        <authorList>
            <consortium name="The Broad Institute Genomics Platform"/>
            <consortium name="The Broad Institute Genome Sequencing Center for Infectious Disease"/>
            <person name="Wu L."/>
            <person name="Ma J."/>
        </authorList>
    </citation>
    <scope>NUCLEOTIDE SEQUENCE [LARGE SCALE GENOMIC DNA]</scope>
    <source>
        <strain evidence="2">CCUG 60214</strain>
    </source>
</reference>
<organism evidence="1 2">
    <name type="scientific">Saccharothrix hoggarensis</name>
    <dbReference type="NCBI Taxonomy" id="913853"/>
    <lineage>
        <taxon>Bacteria</taxon>
        <taxon>Bacillati</taxon>
        <taxon>Actinomycetota</taxon>
        <taxon>Actinomycetes</taxon>
        <taxon>Pseudonocardiales</taxon>
        <taxon>Pseudonocardiaceae</taxon>
        <taxon>Saccharothrix</taxon>
    </lineage>
</organism>
<evidence type="ECO:0000313" key="1">
    <source>
        <dbReference type="EMBL" id="MFD1150917.1"/>
    </source>
</evidence>
<gene>
    <name evidence="1" type="ORF">ACFQ3T_27640</name>
</gene>
<evidence type="ECO:0000313" key="2">
    <source>
        <dbReference type="Proteomes" id="UP001597168"/>
    </source>
</evidence>
<accession>A0ABW3R1D0</accession>
<protein>
    <submittedName>
        <fullName evidence="1">DUF4241 domain-containing protein</fullName>
    </submittedName>
</protein>
<comment type="caution">
    <text evidence="1">The sequence shown here is derived from an EMBL/GenBank/DDBJ whole genome shotgun (WGS) entry which is preliminary data.</text>
</comment>
<dbReference type="InterPro" id="IPR025335">
    <property type="entry name" value="DUF4241"/>
</dbReference>
<dbReference type="Proteomes" id="UP001597168">
    <property type="component" value="Unassembled WGS sequence"/>
</dbReference>
<proteinExistence type="predicted"/>
<name>A0ABW3R1D0_9PSEU</name>